<evidence type="ECO:0000313" key="3">
    <source>
        <dbReference type="Proteomes" id="UP000541444"/>
    </source>
</evidence>
<comment type="caution">
    <text evidence="2">The sequence shown here is derived from an EMBL/GenBank/DDBJ whole genome shotgun (WGS) entry which is preliminary data.</text>
</comment>
<reference evidence="2 3" key="1">
    <citation type="journal article" date="2020" name="IScience">
        <title>Genome Sequencing of the Endangered Kingdonia uniflora (Circaeasteraceae, Ranunculales) Reveals Potential Mechanisms of Evolutionary Specialization.</title>
        <authorList>
            <person name="Sun Y."/>
            <person name="Deng T."/>
            <person name="Zhang A."/>
            <person name="Moore M.J."/>
            <person name="Landis J.B."/>
            <person name="Lin N."/>
            <person name="Zhang H."/>
            <person name="Zhang X."/>
            <person name="Huang J."/>
            <person name="Zhang X."/>
            <person name="Sun H."/>
            <person name="Wang H."/>
        </authorList>
    </citation>
    <scope>NUCLEOTIDE SEQUENCE [LARGE SCALE GENOMIC DNA]</scope>
    <source>
        <strain evidence="2">TB1705</strain>
        <tissue evidence="2">Leaf</tissue>
    </source>
</reference>
<dbReference type="InterPro" id="IPR038765">
    <property type="entry name" value="Papain-like_cys_pep_sf"/>
</dbReference>
<gene>
    <name evidence="2" type="ORF">GIB67_001376</name>
</gene>
<organism evidence="2 3">
    <name type="scientific">Kingdonia uniflora</name>
    <dbReference type="NCBI Taxonomy" id="39325"/>
    <lineage>
        <taxon>Eukaryota</taxon>
        <taxon>Viridiplantae</taxon>
        <taxon>Streptophyta</taxon>
        <taxon>Embryophyta</taxon>
        <taxon>Tracheophyta</taxon>
        <taxon>Spermatophyta</taxon>
        <taxon>Magnoliopsida</taxon>
        <taxon>Ranunculales</taxon>
        <taxon>Circaeasteraceae</taxon>
        <taxon>Kingdonia</taxon>
    </lineage>
</organism>
<dbReference type="Proteomes" id="UP000541444">
    <property type="component" value="Unassembled WGS sequence"/>
</dbReference>
<evidence type="ECO:0000259" key="1">
    <source>
        <dbReference type="Pfam" id="PF00112"/>
    </source>
</evidence>
<dbReference type="EMBL" id="JACGCM010001002">
    <property type="protein sequence ID" value="KAF6163048.1"/>
    <property type="molecule type" value="Genomic_DNA"/>
</dbReference>
<accession>A0A7J7N827</accession>
<dbReference type="GO" id="GO:0008234">
    <property type="term" value="F:cysteine-type peptidase activity"/>
    <property type="evidence" value="ECO:0007669"/>
    <property type="project" value="InterPro"/>
</dbReference>
<dbReference type="InterPro" id="IPR000668">
    <property type="entry name" value="Peptidase_C1A_C"/>
</dbReference>
<name>A0A7J7N827_9MAGN</name>
<dbReference type="GO" id="GO:0006508">
    <property type="term" value="P:proteolysis"/>
    <property type="evidence" value="ECO:0007669"/>
    <property type="project" value="InterPro"/>
</dbReference>
<dbReference type="Gene3D" id="3.90.70.10">
    <property type="entry name" value="Cysteine proteinases"/>
    <property type="match status" value="1"/>
</dbReference>
<dbReference type="AlphaFoldDB" id="A0A7J7N827"/>
<protein>
    <recommendedName>
        <fullName evidence="1">Peptidase C1A papain C-terminal domain-containing protein</fullName>
    </recommendedName>
</protein>
<dbReference type="OrthoDB" id="1430743at2759"/>
<dbReference type="Pfam" id="PF00112">
    <property type="entry name" value="Peptidase_C1"/>
    <property type="match status" value="1"/>
</dbReference>
<dbReference type="SUPFAM" id="SSF54001">
    <property type="entry name" value="Cysteine proteinases"/>
    <property type="match status" value="1"/>
</dbReference>
<feature type="domain" description="Peptidase C1A papain C-terminal" evidence="1">
    <location>
        <begin position="3"/>
        <end position="72"/>
    </location>
</feature>
<sequence length="81" mass="8851">MQKNNRVVSIDGYVDVSSSDEDQLLRAVASQPVSVGICGSERTFQSYSKVTGNSTMVKGLEKRGSTTKFGGWNSFIEAWNL</sequence>
<proteinExistence type="predicted"/>
<evidence type="ECO:0000313" key="2">
    <source>
        <dbReference type="EMBL" id="KAF6163048.1"/>
    </source>
</evidence>
<keyword evidence="3" id="KW-1185">Reference proteome</keyword>